<keyword evidence="2 5" id="KW-0812">Transmembrane</keyword>
<keyword evidence="7" id="KW-1185">Reference proteome</keyword>
<name>D3Q7S0_STANL</name>
<evidence type="ECO:0000256" key="5">
    <source>
        <dbReference type="SAM" id="Phobius"/>
    </source>
</evidence>
<evidence type="ECO:0000256" key="3">
    <source>
        <dbReference type="ARBA" id="ARBA00022989"/>
    </source>
</evidence>
<feature type="transmembrane region" description="Helical" evidence="5">
    <location>
        <begin position="59"/>
        <end position="77"/>
    </location>
</feature>
<evidence type="ECO:0000313" key="6">
    <source>
        <dbReference type="EMBL" id="ADD44412.1"/>
    </source>
</evidence>
<dbReference type="KEGG" id="sna:Snas_4770"/>
<evidence type="ECO:0000256" key="2">
    <source>
        <dbReference type="ARBA" id="ARBA00022692"/>
    </source>
</evidence>
<evidence type="ECO:0000256" key="1">
    <source>
        <dbReference type="ARBA" id="ARBA00004141"/>
    </source>
</evidence>
<keyword evidence="3 5" id="KW-1133">Transmembrane helix</keyword>
<dbReference type="eggNOG" id="COG4270">
    <property type="taxonomic scope" value="Bacteria"/>
</dbReference>
<evidence type="ECO:0000313" key="7">
    <source>
        <dbReference type="Proteomes" id="UP000000844"/>
    </source>
</evidence>
<organism evidence="6 7">
    <name type="scientific">Stackebrandtia nassauensis (strain DSM 44728 / CIP 108903 / NRRL B-16338 / NBRC 102104 / LLR-40K-21)</name>
    <dbReference type="NCBI Taxonomy" id="446470"/>
    <lineage>
        <taxon>Bacteria</taxon>
        <taxon>Bacillati</taxon>
        <taxon>Actinomycetota</taxon>
        <taxon>Actinomycetes</taxon>
        <taxon>Glycomycetales</taxon>
        <taxon>Glycomycetaceae</taxon>
        <taxon>Stackebrandtia</taxon>
    </lineage>
</organism>
<reference evidence="6 7" key="1">
    <citation type="journal article" date="2009" name="Stand. Genomic Sci.">
        <title>Complete genome sequence of Stackebrandtia nassauensis type strain (LLR-40K-21).</title>
        <authorList>
            <person name="Munk C."/>
            <person name="Lapidus A."/>
            <person name="Copeland A."/>
            <person name="Jando M."/>
            <person name="Mayilraj S."/>
            <person name="Glavina Del Rio T."/>
            <person name="Nolan M."/>
            <person name="Chen F."/>
            <person name="Lucas S."/>
            <person name="Tice H."/>
            <person name="Cheng J.F."/>
            <person name="Han C."/>
            <person name="Detter J.C."/>
            <person name="Bruce D."/>
            <person name="Goodwin L."/>
            <person name="Chain P."/>
            <person name="Pitluck S."/>
            <person name="Goker M."/>
            <person name="Ovchinikova G."/>
            <person name="Pati A."/>
            <person name="Ivanova N."/>
            <person name="Mavromatis K."/>
            <person name="Chen A."/>
            <person name="Palaniappan K."/>
            <person name="Land M."/>
            <person name="Hauser L."/>
            <person name="Chang Y.J."/>
            <person name="Jeffries C.D."/>
            <person name="Bristow J."/>
            <person name="Eisen J.A."/>
            <person name="Markowitz V."/>
            <person name="Hugenholtz P."/>
            <person name="Kyrpides N.C."/>
            <person name="Klenk H.P."/>
        </authorList>
    </citation>
    <scope>NUCLEOTIDE SEQUENCE [LARGE SCALE GENOMIC DNA]</scope>
    <source>
        <strain evidence="7">DSM 44728 / CIP 108903 / NRRL B-16338 / NBRC 102104 / LLR-40K-21</strain>
    </source>
</reference>
<feature type="transmembrane region" description="Helical" evidence="5">
    <location>
        <begin position="21"/>
        <end position="39"/>
    </location>
</feature>
<dbReference type="STRING" id="446470.Snas_4770"/>
<proteinExistence type="predicted"/>
<dbReference type="EMBL" id="CP001778">
    <property type="protein sequence ID" value="ADD44412.1"/>
    <property type="molecule type" value="Genomic_DNA"/>
</dbReference>
<comment type="subcellular location">
    <subcellularLocation>
        <location evidence="1">Membrane</location>
        <topology evidence="1">Multi-pass membrane protein</topology>
    </subcellularLocation>
</comment>
<gene>
    <name evidence="6" type="ordered locus">Snas_4770</name>
</gene>
<dbReference type="InterPro" id="IPR032808">
    <property type="entry name" value="DoxX"/>
</dbReference>
<feature type="transmembrane region" description="Helical" evidence="5">
    <location>
        <begin position="108"/>
        <end position="126"/>
    </location>
</feature>
<dbReference type="Pfam" id="PF13564">
    <property type="entry name" value="DoxX_2"/>
    <property type="match status" value="1"/>
</dbReference>
<dbReference type="HOGENOM" id="CLU_126433_7_0_11"/>
<accession>D3Q7S0</accession>
<protein>
    <submittedName>
        <fullName evidence="6">DoxX family protein</fullName>
    </submittedName>
</protein>
<sequence>MTTNSSPVPVARPGKALNITLWVVQSLLAVFMLGAAAVPKLVGEATAVSIFNDMGLGDWFRYFVGVVELAGAIGLVIPRLASAAGIGLMLLMIGATFTNLFWIDTPQAAVTTVILGAISGWIAWGRRAHLATLLKR</sequence>
<dbReference type="OrthoDB" id="3576439at2"/>
<dbReference type="GO" id="GO:0016020">
    <property type="term" value="C:membrane"/>
    <property type="evidence" value="ECO:0007669"/>
    <property type="project" value="UniProtKB-SubCell"/>
</dbReference>
<dbReference type="RefSeq" id="WP_013019983.1">
    <property type="nucleotide sequence ID" value="NC_013947.1"/>
</dbReference>
<dbReference type="Proteomes" id="UP000000844">
    <property type="component" value="Chromosome"/>
</dbReference>
<dbReference type="AlphaFoldDB" id="D3Q7S0"/>
<evidence type="ECO:0000256" key="4">
    <source>
        <dbReference type="ARBA" id="ARBA00023136"/>
    </source>
</evidence>
<keyword evidence="4 5" id="KW-0472">Membrane</keyword>
<feature type="transmembrane region" description="Helical" evidence="5">
    <location>
        <begin position="84"/>
        <end position="102"/>
    </location>
</feature>